<evidence type="ECO:0000313" key="3">
    <source>
        <dbReference type="Proteomes" id="UP000824281"/>
    </source>
</evidence>
<dbReference type="InterPro" id="IPR013762">
    <property type="entry name" value="Integrase-like_cat_sf"/>
</dbReference>
<dbReference type="InterPro" id="IPR011010">
    <property type="entry name" value="DNA_brk_join_enz"/>
</dbReference>
<evidence type="ECO:0000313" key="2">
    <source>
        <dbReference type="EMBL" id="QZD90557.1"/>
    </source>
</evidence>
<accession>A0ABX8ZNH2</accession>
<dbReference type="InterPro" id="IPR024965">
    <property type="entry name" value="Putative_integrase"/>
</dbReference>
<evidence type="ECO:0008006" key="4">
    <source>
        <dbReference type="Google" id="ProtNLM"/>
    </source>
</evidence>
<keyword evidence="3" id="KW-1185">Reference proteome</keyword>
<proteinExistence type="predicted"/>
<gene>
    <name evidence="2" type="ORF">K3148_03955</name>
</gene>
<dbReference type="Proteomes" id="UP000824281">
    <property type="component" value="Chromosome"/>
</dbReference>
<dbReference type="EMBL" id="CP081295">
    <property type="protein sequence ID" value="QZD90557.1"/>
    <property type="molecule type" value="Genomic_DNA"/>
</dbReference>
<organism evidence="2 3">
    <name type="scientific">Qipengyuania aurantiaca</name>
    <dbReference type="NCBI Taxonomy" id="2867233"/>
    <lineage>
        <taxon>Bacteria</taxon>
        <taxon>Pseudomonadati</taxon>
        <taxon>Pseudomonadota</taxon>
        <taxon>Alphaproteobacteria</taxon>
        <taxon>Sphingomonadales</taxon>
        <taxon>Erythrobacteraceae</taxon>
        <taxon>Qipengyuania</taxon>
    </lineage>
</organism>
<sequence length="1131" mass="127591">MPAEDGELETFENDQFALINTGSSAAVLNLPPLDRLGILWEEFLGELRTELLALFTMTQEEVAAQFGQLGTNKKNNLLRQGTIFGISPRIFAQDKGLARVKRDAAVKAIIDAKLLSADECGETKFKPKQGLAKFLSQLSLRNQKKFISALLSSDRPLDEILQFAQGCAFDAEEVDRLMKFAETSESFLQGLSDVMCANLEIPTQTSKRKRNVKRKYAATWFSAYLAKREVWLLPLSLVTNIREAFPNWTTPLLCGLLFPANRRDFAAKLMKDHLASGSKQSDPLVVFTALKLSWSSNIWQQGSLCAGPLLAYKKFELSGPETSGNHSSTHRSWAANRLWDAQLEYFALSPLDHPDSHAFVIGKRLVSKGRRLFEWIRHPNSKNLKDYERIYGTPPRQFPRWLVAWTDALEELLPLFNVESINQKIGPLNLWLLYLIGCPNPPKSFSEISREQHIVPSKGNDGTDFISFLTKHYQDNQTRTAGMAMSALRQAWALAAEKEGFASTKSNPVDSKDSPIKFRPASFRTSRRALDAAVADIIIRENSRDDMAFARGLGPPSRRTCNRKVRCPYTGEIIEAFFPAAPILVHVILHTGMRGLQAIWLDSGEGDEESIDAVSITSAPNDNPIAIKGRREGFLRICHVFGDKRSEVIGMWVNSGKSGPHEVPWVHENIVEPIRQMIAFQKTYYPIFQPVEIDNAPNFDSRFKKKKGSAFPLFRDPVNKIGYPISKNRLFNYYTSLLKHCQPIVDKELGYHYPLFSADGTCLYDLHSLRVTVITTLLDHGVPAYVVQCLVGHKSLIMTWYYYDSTDYKVHSALQAEFERRKRQISGLTSTKEIDQSLYSDAVSFRDEQDYAGVELLKSHCETKTSFDVFSHGVCPSGDCNHGGKRVMPGKYAPVWRPRACSFCRYRVTGPAFLNGLVQRSNTLLWEIKTSVRKEKDLYCLIEDEEDAGREVAHLRSSVRQEQELRDHLFEEWALEVRTIMDCNRKLKSSAGLQADLGTEISEKSLTTHDSEPRLREVHDFELAQRLSKDAEIVHSALELPPDVILFRDKVLNRIANTNDVGAYFFNLKPETAKKALDLFGELLVTHCGIEELDALIEGTMLIEEIPELRDALVANNIPSPGQLPPPANLN</sequence>
<keyword evidence="1" id="KW-0233">DNA recombination</keyword>
<evidence type="ECO:0000256" key="1">
    <source>
        <dbReference type="ARBA" id="ARBA00023172"/>
    </source>
</evidence>
<dbReference type="SUPFAM" id="SSF56349">
    <property type="entry name" value="DNA breaking-rejoining enzymes"/>
    <property type="match status" value="1"/>
</dbReference>
<dbReference type="Gene3D" id="1.10.443.10">
    <property type="entry name" value="Intergrase catalytic core"/>
    <property type="match status" value="1"/>
</dbReference>
<protein>
    <recommendedName>
        <fullName evidence="4">Integrase</fullName>
    </recommendedName>
</protein>
<reference evidence="2 3" key="1">
    <citation type="submission" date="2021-08" db="EMBL/GenBank/DDBJ databases">
        <title>Comparative Genomics Analysis of the Genus Qipengyuania Reveals Extensive Genetic Diversity and Metabolic Versatility, Including the Description of Fifteen Novel Species.</title>
        <authorList>
            <person name="Liu Y."/>
        </authorList>
    </citation>
    <scope>NUCLEOTIDE SEQUENCE [LARGE SCALE GENOMIC DNA]</scope>
    <source>
        <strain evidence="2 3">1NDH13</strain>
    </source>
</reference>
<dbReference type="Pfam" id="PF13009">
    <property type="entry name" value="Integrase_2"/>
    <property type="match status" value="1"/>
</dbReference>
<dbReference type="RefSeq" id="WP_221426023.1">
    <property type="nucleotide sequence ID" value="NZ_CP081295.1"/>
</dbReference>
<name>A0ABX8ZNH2_9SPHN</name>